<organism evidence="1 2">
    <name type="scientific">Durusdinium trenchii</name>
    <dbReference type="NCBI Taxonomy" id="1381693"/>
    <lineage>
        <taxon>Eukaryota</taxon>
        <taxon>Sar</taxon>
        <taxon>Alveolata</taxon>
        <taxon>Dinophyceae</taxon>
        <taxon>Suessiales</taxon>
        <taxon>Symbiodiniaceae</taxon>
        <taxon>Durusdinium</taxon>
    </lineage>
</organism>
<name>A0ABP0LSJ0_9DINO</name>
<protein>
    <recommendedName>
        <fullName evidence="3">Inositol-pentakisphosphate 2-kinase</fullName>
    </recommendedName>
</protein>
<gene>
    <name evidence="1" type="ORF">CCMP2556_LOCUS22318</name>
</gene>
<accession>A0ABP0LSJ0</accession>
<proteinExistence type="predicted"/>
<dbReference type="EMBL" id="CAXAMN010013780">
    <property type="protein sequence ID" value="CAK9041703.1"/>
    <property type="molecule type" value="Genomic_DNA"/>
</dbReference>
<evidence type="ECO:0000313" key="2">
    <source>
        <dbReference type="Proteomes" id="UP001642484"/>
    </source>
</evidence>
<dbReference type="Pfam" id="PF08584">
    <property type="entry name" value="Ribonuc_P_40"/>
    <property type="match status" value="1"/>
</dbReference>
<dbReference type="PANTHER" id="PTHR15396">
    <property type="entry name" value="RIBONUCLEASE P PROTEIN SUBUNIT P40"/>
    <property type="match status" value="1"/>
</dbReference>
<dbReference type="PANTHER" id="PTHR15396:SF1">
    <property type="entry name" value="RIBONUCLEASE P PROTEIN SUBUNIT P40"/>
    <property type="match status" value="1"/>
</dbReference>
<dbReference type="InterPro" id="IPR013893">
    <property type="entry name" value="RNase_P_Rpp40"/>
</dbReference>
<evidence type="ECO:0008006" key="3">
    <source>
        <dbReference type="Google" id="ProtNLM"/>
    </source>
</evidence>
<dbReference type="Proteomes" id="UP001642484">
    <property type="component" value="Unassembled WGS sequence"/>
</dbReference>
<comment type="caution">
    <text evidence="1">The sequence shown here is derived from an EMBL/GenBank/DDBJ whole genome shotgun (WGS) entry which is preliminary data.</text>
</comment>
<keyword evidence="2" id="KW-1185">Reference proteome</keyword>
<evidence type="ECO:0000313" key="1">
    <source>
        <dbReference type="EMBL" id="CAK9041703.1"/>
    </source>
</evidence>
<reference evidence="1 2" key="1">
    <citation type="submission" date="2024-02" db="EMBL/GenBank/DDBJ databases">
        <authorList>
            <person name="Chen Y."/>
            <person name="Shah S."/>
            <person name="Dougan E. K."/>
            <person name="Thang M."/>
            <person name="Chan C."/>
        </authorList>
    </citation>
    <scope>NUCLEOTIDE SEQUENCE [LARGE SCALE GENOMIC DNA]</scope>
</reference>
<sequence>MPAASNASFPLGHLMVTHGRSSAAERFERLASKAFLTRKISVLLPVQGLQGPQQAQLPSRLQLQRHMFLLEDVALESLGDPAFVKDVEKLGIAGLSRSQRGLDSGNVLALLPVGGGRLVSALQLPSFQRLGLEEPMPGTSQLEQKYLPSGQRHVHVDLPISKTRAKRAAKQGEVATSRWQALVQPLQETISLVAYCNKETGAPYDFLPLQSFGGTISQMEAIPNIVKSTFVNLRSEVALPSASCLRPPIEQLICEPSSWPHANGRDCHKGLSDAFGSACEDFLDWLGALQLQLDPNFDGELWQALLWTMGEGLMGPAQIMHALRICQDELQSHAAWFVLSIWGTEDAPISYHGGAHSFDMTGAHHVHLLSMRDNALLIEEANALHSTVA</sequence>